<dbReference type="InterPro" id="IPR041677">
    <property type="entry name" value="DNA2/NAM7_AAA_11"/>
</dbReference>
<evidence type="ECO:0000313" key="7">
    <source>
        <dbReference type="Proteomes" id="UP001153069"/>
    </source>
</evidence>
<dbReference type="PANTHER" id="PTHR10887:SF5">
    <property type="entry name" value="RNA HELICASE AQUARIUS"/>
    <property type="match status" value="1"/>
</dbReference>
<feature type="domain" description="DNA2/NAM7 helicase helicase" evidence="2">
    <location>
        <begin position="922"/>
        <end position="1236"/>
    </location>
</feature>
<feature type="region of interest" description="Disordered" evidence="1">
    <location>
        <begin position="265"/>
        <end position="285"/>
    </location>
</feature>
<dbReference type="GO" id="GO:0003729">
    <property type="term" value="F:mRNA binding"/>
    <property type="evidence" value="ECO:0007669"/>
    <property type="project" value="TreeGrafter"/>
</dbReference>
<evidence type="ECO:0000259" key="3">
    <source>
        <dbReference type="Pfam" id="PF13087"/>
    </source>
</evidence>
<proteinExistence type="predicted"/>
<evidence type="ECO:0000313" key="6">
    <source>
        <dbReference type="EMBL" id="CAB9509258.1"/>
    </source>
</evidence>
<dbReference type="Pfam" id="PF16399">
    <property type="entry name" value="Aquarius_N_1st"/>
    <property type="match status" value="1"/>
</dbReference>
<sequence>MRPKRSAGDGTADKAAVKKAKVHSDLATSLSSLYKRCVPEVSDQHPREDQLLDAEERGELSQTVWPFLVEKHAKGGDHRQDILWFHGCHLLALLVSLHCREGTFPASTPLAFMTQQQSEEDNNDKETRTRNRAVLEDAVQTLVYHDQKGFRFQTTVIHLVLIANTCSDHALTVCNPGLILWKVMPERRRELEFKRYPMLQKKFAAIAKNDNNDKKKPFLVLLLSKIVHLLEGETDGHGKRLLHFYDALEEAEKDNDAKQNSNNMEVDQQEDDNNNDGNEPSTSVRIEKAASSDVWTFLHRSLELMIDLLSNHETRQYLVVYMDSMHFTVRCRLAVGNRNARFEPLRLAQQLLQRINRLMTLLPLETSVVVNTQMSLKSLSPTPVDIVSLHHRRATTLQKMCHRHYPHLKDVIYAGVGLLCNNHHNQRNNKNKNKNNNSIGAEGNAKYVRRVLGGLKEGQLDELLHRLRLVDSKTTEDVTEERNDAFLWAVLLEYLTIPPHPLEQLKSFPLYPTETVLWDHNLIPPTHLAMRQTGPVLSLPKLNKRFLSYQDYLLRNFELVRLESAYEIRSDLVDVIRRLRPVVRQSMDIDQGEDIVLKTEFRGWARMALELDDVVQIKRVDPPTLGNVLPAQVVAEFAIDLQPCGDSIRREWDQLAEFDNLFLVTVDASKMTGAAAPAMRDFYREQHQKPFSERDLDRRVPDEEDGTFPQRFGVAAVRGCMVLQVRDEQGNVLSDPSSKESPSGTKRIFRVALDPAQYVMDRKVGTELYAMMNLVVRRKGSENNFKSVLETIRGLMDGVASISRVMPSWLQMILLGLGDPTSASYKSSTVRSYARKTVGVAKPDAALDFGDTFLDEKHLREALATSSMKITVDDRDKLPGDAEASGGRKNYRIRFVEGANEIEATSYPFPSDCSGNPVRFTRPQVEAIRAGLSPGLSLVVGPPGTGKTDVAVQIIASLYHSFPAQRTVIITHSNAALNDIFQKVMSRGDINERYMVRLGSGERDLETSSTHDFSKPGRVAYSLHQRSKLLEQVQLLSESLGVSSQQDRGKDGSAAYTCETAEYFFFDHVQKRIQMFEKNLALTGEKEAPDLEVTGIFPFGAYNQVGENEKVTLSRARESFEKLNQMFAELAEYRPLELLHSQRRRVDYLIMKQARIVAMTCTHAAIARSHLIEIGFEYDNVVMEEAGQMSDIETFIPLLLQRGESDESSRSSAGVSRLKRVCLMGDHKQLPPVVKNTAFSKFSNLDQSLFSRLIRLDVPYVQLDKQGRARAEIASLYSWRYKNLGDLDHVQQSKEFQLVNSGFAHTFQIINVEDFEGKGESSPTAYFYQNVGEAEYAVALFQYMVLIGHSPEKITILTTYNGQKALIQDILAQRCGEGTPLAGIRPGAVSTVDKYQGQQNDFILLSLVRTHHVGHIRDIRRLVVAVSRSRLGLYVFCRQSLFAKCHELKRTLDQFTARPSKLQLVLGESHPTERTLNDKIPKDKLFEVEDVSHLGSMVHTMQEELINSQMEEAEVPTGQEGAADATTGE</sequence>
<evidence type="ECO:0000259" key="2">
    <source>
        <dbReference type="Pfam" id="PF13086"/>
    </source>
</evidence>
<dbReference type="Pfam" id="PF13087">
    <property type="entry name" value="AAA_12"/>
    <property type="match status" value="1"/>
</dbReference>
<dbReference type="InterPro" id="IPR048966">
    <property type="entry name" value="Aquarius_b-barrel"/>
</dbReference>
<feature type="region of interest" description="Disordered" evidence="1">
    <location>
        <begin position="1"/>
        <end position="22"/>
    </location>
</feature>
<feature type="domain" description="RNA helicase aquarius N-terminal" evidence="4">
    <location>
        <begin position="178"/>
        <end position="415"/>
    </location>
</feature>
<feature type="domain" description="DNA2/NAM7 helicase-like C-terminal" evidence="3">
    <location>
        <begin position="1245"/>
        <end position="1439"/>
    </location>
</feature>
<dbReference type="CDD" id="cd17935">
    <property type="entry name" value="EEXXQc_AQR"/>
    <property type="match status" value="1"/>
</dbReference>
<comment type="caution">
    <text evidence="6">The sequence shown here is derived from an EMBL/GenBank/DDBJ whole genome shotgun (WGS) entry which is preliminary data.</text>
</comment>
<dbReference type="PANTHER" id="PTHR10887">
    <property type="entry name" value="DNA2/NAM7 HELICASE FAMILY"/>
    <property type="match status" value="1"/>
</dbReference>
<evidence type="ECO:0000259" key="5">
    <source>
        <dbReference type="Pfam" id="PF21143"/>
    </source>
</evidence>
<feature type="domain" description="RNA helicase aquarius beta-barrel" evidence="5">
    <location>
        <begin position="598"/>
        <end position="778"/>
    </location>
</feature>
<dbReference type="GO" id="GO:0004386">
    <property type="term" value="F:helicase activity"/>
    <property type="evidence" value="ECO:0007669"/>
    <property type="project" value="InterPro"/>
</dbReference>
<reference evidence="6" key="1">
    <citation type="submission" date="2020-06" db="EMBL/GenBank/DDBJ databases">
        <authorList>
            <consortium name="Plant Systems Biology data submission"/>
        </authorList>
    </citation>
    <scope>NUCLEOTIDE SEQUENCE</scope>
    <source>
        <strain evidence="6">D6</strain>
    </source>
</reference>
<dbReference type="Pfam" id="PF13086">
    <property type="entry name" value="AAA_11"/>
    <property type="match status" value="1"/>
</dbReference>
<dbReference type="InterPro" id="IPR045055">
    <property type="entry name" value="DNA2/NAM7-like"/>
</dbReference>
<dbReference type="CDD" id="cd18808">
    <property type="entry name" value="SF1_C_Upf1"/>
    <property type="match status" value="1"/>
</dbReference>
<evidence type="ECO:0000259" key="4">
    <source>
        <dbReference type="Pfam" id="PF16399"/>
    </source>
</evidence>
<gene>
    <name evidence="6" type="ORF">SEMRO_382_G130980.1</name>
</gene>
<accession>A0A9N8HBW7</accession>
<evidence type="ECO:0000256" key="1">
    <source>
        <dbReference type="SAM" id="MobiDB-lite"/>
    </source>
</evidence>
<dbReference type="InterPro" id="IPR032174">
    <property type="entry name" value="Aquarius_N"/>
</dbReference>
<organism evidence="6 7">
    <name type="scientific">Seminavis robusta</name>
    <dbReference type="NCBI Taxonomy" id="568900"/>
    <lineage>
        <taxon>Eukaryota</taxon>
        <taxon>Sar</taxon>
        <taxon>Stramenopiles</taxon>
        <taxon>Ochrophyta</taxon>
        <taxon>Bacillariophyta</taxon>
        <taxon>Bacillariophyceae</taxon>
        <taxon>Bacillariophycidae</taxon>
        <taxon>Naviculales</taxon>
        <taxon>Naviculaceae</taxon>
        <taxon>Seminavis</taxon>
    </lineage>
</organism>
<dbReference type="Gene3D" id="3.40.50.300">
    <property type="entry name" value="P-loop containing nucleotide triphosphate hydrolases"/>
    <property type="match status" value="2"/>
</dbReference>
<dbReference type="InterPro" id="IPR027417">
    <property type="entry name" value="P-loop_NTPase"/>
</dbReference>
<protein>
    <submittedName>
        <fullName evidence="6">Intron-binding protein aquarius</fullName>
    </submittedName>
</protein>
<dbReference type="FunFam" id="3.40.50.300:FF:002863">
    <property type="entry name" value="Pre-mRNA-splicing factor cwf11"/>
    <property type="match status" value="1"/>
</dbReference>
<dbReference type="Pfam" id="PF21143">
    <property type="entry name" value="Aquarius_N_2nd"/>
    <property type="match status" value="1"/>
</dbReference>
<dbReference type="EMBL" id="CAICTM010000381">
    <property type="protein sequence ID" value="CAB9509258.1"/>
    <property type="molecule type" value="Genomic_DNA"/>
</dbReference>
<name>A0A9N8HBW7_9STRA</name>
<keyword evidence="7" id="KW-1185">Reference proteome</keyword>
<dbReference type="OrthoDB" id="1879at2759"/>
<dbReference type="InterPro" id="IPR041679">
    <property type="entry name" value="DNA2/NAM7-like_C"/>
</dbReference>
<dbReference type="InterPro" id="IPR047187">
    <property type="entry name" value="SF1_C_Upf1"/>
</dbReference>
<dbReference type="Proteomes" id="UP001153069">
    <property type="component" value="Unassembled WGS sequence"/>
</dbReference>
<dbReference type="GO" id="GO:0071013">
    <property type="term" value="C:catalytic step 2 spliceosome"/>
    <property type="evidence" value="ECO:0007669"/>
    <property type="project" value="TreeGrafter"/>
</dbReference>
<dbReference type="SUPFAM" id="SSF52540">
    <property type="entry name" value="P-loop containing nucleoside triphosphate hydrolases"/>
    <property type="match status" value="1"/>
</dbReference>